<dbReference type="Pfam" id="PF19458">
    <property type="entry name" value="DUF5995"/>
    <property type="match status" value="1"/>
</dbReference>
<evidence type="ECO:0000313" key="2">
    <source>
        <dbReference type="Proteomes" id="UP000270046"/>
    </source>
</evidence>
<dbReference type="Proteomes" id="UP000270046">
    <property type="component" value="Chromosome"/>
</dbReference>
<dbReference type="InterPro" id="IPR046037">
    <property type="entry name" value="DUF5995"/>
</dbReference>
<dbReference type="KEGG" id="muh:HYN43_029000"/>
<sequence>MQATSIDEVITALQTIIDDSKKRDSRLGYFAVLYYKVTASVRDGIRNGQFQDGPRMEKLDVIFANRYLEAYTLWQQGAEPSACWKFAFETAKRSSPLILQHLLLGMNAHINLDLGVAAVEVSGDKPMQDLHNDFNMINTIISSLTYQVLSEIDRSSPLLSLLGLHAGNSNSVLIQFSIDNARDGAWCFAEELYAKTIADRPTEIKARDQNVLAIGKSLINQTGFLRFTVWLIHLFEWKNPAKVIELLQEDQKKYFSVDDKMEVKAG</sequence>
<dbReference type="OrthoDB" id="583431at2"/>
<dbReference type="AlphaFoldDB" id="A0A494W6Y5"/>
<protein>
    <submittedName>
        <fullName evidence="1">Uncharacterized protein</fullName>
    </submittedName>
</protein>
<keyword evidence="2" id="KW-1185">Reference proteome</keyword>
<reference evidence="1 2" key="1">
    <citation type="submission" date="2018-10" db="EMBL/GenBank/DDBJ databases">
        <title>Genome sequencing of Mucilaginibacter sp. HYN0043.</title>
        <authorList>
            <person name="Kim M."/>
            <person name="Yi H."/>
        </authorList>
    </citation>
    <scope>NUCLEOTIDE SEQUENCE [LARGE SCALE GENOMIC DNA]</scope>
    <source>
        <strain evidence="1 2">HYN0043</strain>
    </source>
</reference>
<dbReference type="RefSeq" id="WP_119407305.1">
    <property type="nucleotide sequence ID" value="NZ_CP032869.1"/>
</dbReference>
<gene>
    <name evidence="1" type="ORF">HYN43_029000</name>
</gene>
<name>A0A494W6Y5_9SPHI</name>
<proteinExistence type="predicted"/>
<evidence type="ECO:0000313" key="1">
    <source>
        <dbReference type="EMBL" id="AYL99062.1"/>
    </source>
</evidence>
<accession>A0A494W6Y5</accession>
<organism evidence="1 2">
    <name type="scientific">Mucilaginibacter celer</name>
    <dbReference type="NCBI Taxonomy" id="2305508"/>
    <lineage>
        <taxon>Bacteria</taxon>
        <taxon>Pseudomonadati</taxon>
        <taxon>Bacteroidota</taxon>
        <taxon>Sphingobacteriia</taxon>
        <taxon>Sphingobacteriales</taxon>
        <taxon>Sphingobacteriaceae</taxon>
        <taxon>Mucilaginibacter</taxon>
    </lineage>
</organism>
<dbReference type="EMBL" id="CP032869">
    <property type="protein sequence ID" value="AYL99062.1"/>
    <property type="molecule type" value="Genomic_DNA"/>
</dbReference>